<reference evidence="1 2" key="1">
    <citation type="submission" date="2020-10" db="EMBL/GenBank/DDBJ databases">
        <title>Plant Genome Project.</title>
        <authorList>
            <person name="Zhang R.-G."/>
        </authorList>
    </citation>
    <scope>NUCLEOTIDE SEQUENCE [LARGE SCALE GENOMIC DNA]</scope>
    <source>
        <strain evidence="1">FAFU-HL-1</strain>
        <tissue evidence="1">Leaf</tissue>
    </source>
</reference>
<dbReference type="GO" id="GO:0020037">
    <property type="term" value="F:heme binding"/>
    <property type="evidence" value="ECO:0007669"/>
    <property type="project" value="InterPro"/>
</dbReference>
<dbReference type="GO" id="GO:0004601">
    <property type="term" value="F:peroxidase activity"/>
    <property type="evidence" value="ECO:0007669"/>
    <property type="project" value="InterPro"/>
</dbReference>
<proteinExistence type="predicted"/>
<organism evidence="1 2">
    <name type="scientific">Salix dunnii</name>
    <dbReference type="NCBI Taxonomy" id="1413687"/>
    <lineage>
        <taxon>Eukaryota</taxon>
        <taxon>Viridiplantae</taxon>
        <taxon>Streptophyta</taxon>
        <taxon>Embryophyta</taxon>
        <taxon>Tracheophyta</taxon>
        <taxon>Spermatophyta</taxon>
        <taxon>Magnoliopsida</taxon>
        <taxon>eudicotyledons</taxon>
        <taxon>Gunneridae</taxon>
        <taxon>Pentapetalae</taxon>
        <taxon>rosids</taxon>
        <taxon>fabids</taxon>
        <taxon>Malpighiales</taxon>
        <taxon>Salicaceae</taxon>
        <taxon>Saliceae</taxon>
        <taxon>Salix</taxon>
    </lineage>
</organism>
<dbReference type="GO" id="GO:0006979">
    <property type="term" value="P:response to oxidative stress"/>
    <property type="evidence" value="ECO:0007669"/>
    <property type="project" value="InterPro"/>
</dbReference>
<evidence type="ECO:0000313" key="1">
    <source>
        <dbReference type="EMBL" id="KAF9663531.1"/>
    </source>
</evidence>
<name>A0A835MJT6_9ROSI</name>
<evidence type="ECO:0000313" key="2">
    <source>
        <dbReference type="Proteomes" id="UP000657918"/>
    </source>
</evidence>
<dbReference type="Gene3D" id="1.10.520.10">
    <property type="match status" value="1"/>
</dbReference>
<accession>A0A835MJT6</accession>
<protein>
    <submittedName>
        <fullName evidence="1">Uncharacterized protein</fullName>
    </submittedName>
</protein>
<dbReference type="AlphaFoldDB" id="A0A835MJT6"/>
<sequence length="80" mass="8790">MVTCLWPLIGSGDFSRAFATAMRKLGRVGVKTGSQGSIRTDCATATMRAMDSTGGFWLRDKWKARGLKNEEEIDGKIGEY</sequence>
<dbReference type="Proteomes" id="UP000657918">
    <property type="component" value="Unassembled WGS sequence"/>
</dbReference>
<comment type="caution">
    <text evidence="1">The sequence shown here is derived from an EMBL/GenBank/DDBJ whole genome shotgun (WGS) entry which is preliminary data.</text>
</comment>
<dbReference type="Gene3D" id="1.10.420.10">
    <property type="entry name" value="Peroxidase, domain 2"/>
    <property type="match status" value="1"/>
</dbReference>
<gene>
    <name evidence="1" type="ORF">SADUNF_Sadunf17G0061000</name>
</gene>
<dbReference type="InterPro" id="IPR010255">
    <property type="entry name" value="Haem_peroxidase_sf"/>
</dbReference>
<keyword evidence="2" id="KW-1185">Reference proteome</keyword>
<dbReference type="SUPFAM" id="SSF48113">
    <property type="entry name" value="Heme-dependent peroxidases"/>
    <property type="match status" value="1"/>
</dbReference>
<dbReference type="EMBL" id="JADGMS010000017">
    <property type="protein sequence ID" value="KAF9663531.1"/>
    <property type="molecule type" value="Genomic_DNA"/>
</dbReference>